<dbReference type="EnsemblMetazoa" id="CJA33453.1">
    <property type="protein sequence ID" value="CJA33453.1"/>
    <property type="gene ID" value="WBGene00209300"/>
</dbReference>
<dbReference type="InParanoid" id="A0A2Q4SNS5"/>
<feature type="region of interest" description="Disordered" evidence="1">
    <location>
        <begin position="22"/>
        <end position="51"/>
    </location>
</feature>
<dbReference type="EnsemblMetazoa" id="CJA30911.1">
    <property type="protein sequence ID" value="CJA30911.1"/>
    <property type="gene ID" value="WBGene00206758"/>
</dbReference>
<reference evidence="2" key="2">
    <citation type="submission" date="2022-06" db="UniProtKB">
        <authorList>
            <consortium name="EnsemblMetazoa"/>
        </authorList>
    </citation>
    <scope>IDENTIFICATION</scope>
    <source>
        <strain evidence="2">DF5081</strain>
    </source>
</reference>
<sequence length="81" mass="9047">MKPSGIPNGLLNTAPDYDGQLEHHAETSTTSETASCVAPGKTPGHRAGLRKRTATTTRDVIFVHFNDFALLRNFERVWKYF</sequence>
<keyword evidence="3" id="KW-1185">Reference proteome</keyword>
<organism evidence="2 3">
    <name type="scientific">Caenorhabditis japonica</name>
    <dbReference type="NCBI Taxonomy" id="281687"/>
    <lineage>
        <taxon>Eukaryota</taxon>
        <taxon>Metazoa</taxon>
        <taxon>Ecdysozoa</taxon>
        <taxon>Nematoda</taxon>
        <taxon>Chromadorea</taxon>
        <taxon>Rhabditida</taxon>
        <taxon>Rhabditina</taxon>
        <taxon>Rhabditomorpha</taxon>
        <taxon>Rhabditoidea</taxon>
        <taxon>Rhabditidae</taxon>
        <taxon>Peloderinae</taxon>
        <taxon>Caenorhabditis</taxon>
    </lineage>
</organism>
<protein>
    <submittedName>
        <fullName evidence="2">Uncharacterized protein</fullName>
    </submittedName>
</protein>
<dbReference type="Proteomes" id="UP000005237">
    <property type="component" value="Unassembled WGS sequence"/>
</dbReference>
<accession>A0A2Q4SNS5</accession>
<reference evidence="3" key="1">
    <citation type="submission" date="2010-08" db="EMBL/GenBank/DDBJ databases">
        <authorList>
            <consortium name="Caenorhabditis japonica Sequencing Consortium"/>
            <person name="Wilson R.K."/>
        </authorList>
    </citation>
    <scope>NUCLEOTIDE SEQUENCE [LARGE SCALE GENOMIC DNA]</scope>
    <source>
        <strain evidence="3">DF5081</strain>
    </source>
</reference>
<dbReference type="AlphaFoldDB" id="A0A2Q4SNS5"/>
<evidence type="ECO:0000256" key="1">
    <source>
        <dbReference type="SAM" id="MobiDB-lite"/>
    </source>
</evidence>
<name>A0A2Q4SNS5_CAEJA</name>
<evidence type="ECO:0000313" key="3">
    <source>
        <dbReference type="Proteomes" id="UP000005237"/>
    </source>
</evidence>
<proteinExistence type="predicted"/>
<evidence type="ECO:0000313" key="2">
    <source>
        <dbReference type="EnsemblMetazoa" id="CJA30911.1"/>
    </source>
</evidence>